<gene>
    <name evidence="5" type="ORF">GCM10009688_05160</name>
</gene>
<evidence type="ECO:0000313" key="6">
    <source>
        <dbReference type="Proteomes" id="UP001500784"/>
    </source>
</evidence>
<name>A0ABN2NWX7_9MICC</name>
<dbReference type="Gene3D" id="2.40.50.140">
    <property type="entry name" value="Nucleic acid-binding proteins"/>
    <property type="match status" value="1"/>
</dbReference>
<evidence type="ECO:0000256" key="4">
    <source>
        <dbReference type="SAM" id="MobiDB-lite"/>
    </source>
</evidence>
<keyword evidence="1 2" id="KW-0238">DNA-binding</keyword>
<comment type="caution">
    <text evidence="5">The sequence shown here is derived from an EMBL/GenBank/DDBJ whole genome shotgun (WGS) entry which is preliminary data.</text>
</comment>
<dbReference type="NCBIfam" id="TIGR00621">
    <property type="entry name" value="ssb"/>
    <property type="match status" value="1"/>
</dbReference>
<evidence type="ECO:0000256" key="2">
    <source>
        <dbReference type="PROSITE-ProRule" id="PRU00252"/>
    </source>
</evidence>
<dbReference type="RefSeq" id="WP_152227520.1">
    <property type="nucleotide sequence ID" value="NZ_BAAALV010000001.1"/>
</dbReference>
<accession>A0ABN2NWX7</accession>
<dbReference type="Proteomes" id="UP001500784">
    <property type="component" value="Unassembled WGS sequence"/>
</dbReference>
<proteinExistence type="predicted"/>
<dbReference type="PROSITE" id="PS50935">
    <property type="entry name" value="SSB"/>
    <property type="match status" value="1"/>
</dbReference>
<evidence type="ECO:0000256" key="1">
    <source>
        <dbReference type="ARBA" id="ARBA00023125"/>
    </source>
</evidence>
<dbReference type="InterPro" id="IPR011344">
    <property type="entry name" value="ssDNA-bd"/>
</dbReference>
<organism evidence="5 6">
    <name type="scientific">Arthrobacter gandavensis</name>
    <dbReference type="NCBI Taxonomy" id="169960"/>
    <lineage>
        <taxon>Bacteria</taxon>
        <taxon>Bacillati</taxon>
        <taxon>Actinomycetota</taxon>
        <taxon>Actinomycetes</taxon>
        <taxon>Micrococcales</taxon>
        <taxon>Micrococcaceae</taxon>
        <taxon>Arthrobacter</taxon>
    </lineage>
</organism>
<reference evidence="5 6" key="1">
    <citation type="journal article" date="2019" name="Int. J. Syst. Evol. Microbiol.">
        <title>The Global Catalogue of Microorganisms (GCM) 10K type strain sequencing project: providing services to taxonomists for standard genome sequencing and annotation.</title>
        <authorList>
            <consortium name="The Broad Institute Genomics Platform"/>
            <consortium name="The Broad Institute Genome Sequencing Center for Infectious Disease"/>
            <person name="Wu L."/>
            <person name="Ma J."/>
        </authorList>
    </citation>
    <scope>NUCLEOTIDE SEQUENCE [LARGE SCALE GENOMIC DNA]</scope>
    <source>
        <strain evidence="5 6">JCM 13316</strain>
    </source>
</reference>
<dbReference type="Pfam" id="PF00436">
    <property type="entry name" value="SSB"/>
    <property type="match status" value="1"/>
</dbReference>
<dbReference type="InterPro" id="IPR000424">
    <property type="entry name" value="Primosome_PriB/ssb"/>
</dbReference>
<keyword evidence="6" id="KW-1185">Reference proteome</keyword>
<evidence type="ECO:0000256" key="3">
    <source>
        <dbReference type="RuleBase" id="RU000524"/>
    </source>
</evidence>
<evidence type="ECO:0000313" key="5">
    <source>
        <dbReference type="EMBL" id="GAA1904026.1"/>
    </source>
</evidence>
<protein>
    <recommendedName>
        <fullName evidence="3">Single-stranded DNA-binding protein</fullName>
    </recommendedName>
</protein>
<feature type="region of interest" description="Disordered" evidence="4">
    <location>
        <begin position="121"/>
        <end position="147"/>
    </location>
</feature>
<dbReference type="CDD" id="cd04496">
    <property type="entry name" value="SSB_OBF"/>
    <property type="match status" value="1"/>
</dbReference>
<sequence length="188" mass="20061">MTDNITLRGFVATEVRTTTADSGLAIAGFRMCTTERRFDREAGLWQDGHTNWYSVSMFRQLATNAGVSIHKGDRVIVTGRLRVRQWATDAGRSGTTVDIDADAVGHDLMWGTANFRRNTAERAPLRGAGDGTGLAEAGEGREGAFEADVDPSTGELLGAEGEFAGSGMADLSEEFEGARPAEAEPAAY</sequence>
<dbReference type="SUPFAM" id="SSF50249">
    <property type="entry name" value="Nucleic acid-binding proteins"/>
    <property type="match status" value="1"/>
</dbReference>
<dbReference type="EMBL" id="BAAALV010000001">
    <property type="protein sequence ID" value="GAA1904026.1"/>
    <property type="molecule type" value="Genomic_DNA"/>
</dbReference>
<dbReference type="InterPro" id="IPR012340">
    <property type="entry name" value="NA-bd_OB-fold"/>
</dbReference>